<accession>A0A348HET1</accession>
<dbReference type="OrthoDB" id="5292716at2"/>
<dbReference type="InterPro" id="IPR007433">
    <property type="entry name" value="DUF481"/>
</dbReference>
<dbReference type="AlphaFoldDB" id="A0A348HET1"/>
<dbReference type="EMBL" id="AP018933">
    <property type="protein sequence ID" value="BBG30133.1"/>
    <property type="molecule type" value="Genomic_DNA"/>
</dbReference>
<sequence>MADVTDFEALDDPSTAKKPFDGKAQLGYTGHSGNTDSKTLNAGAYATWFRKDHSYSIWANANSASSDDETTAERYQLGGRTRYNLTNRNYLFGQLRWTSDRFAGYHSRTVLAGGYGRQILVGPPHSLSVEAGPGIRHDDLTSGGSDTRLIAYGALNYAYHISDTANFTQRIGLQYAGNNTTTDSESALNVSINKDFTLRLAYAIEHNSNPPADTTHKTDSTTTVSLIYGF</sequence>
<organism evidence="1 2">
    <name type="scientific">Zymobacter palmae</name>
    <dbReference type="NCBI Taxonomy" id="33074"/>
    <lineage>
        <taxon>Bacteria</taxon>
        <taxon>Pseudomonadati</taxon>
        <taxon>Pseudomonadota</taxon>
        <taxon>Gammaproteobacteria</taxon>
        <taxon>Oceanospirillales</taxon>
        <taxon>Halomonadaceae</taxon>
        <taxon>Zymobacter group</taxon>
        <taxon>Zymobacter</taxon>
    </lineage>
</organism>
<proteinExistence type="predicted"/>
<protein>
    <submittedName>
        <fullName evidence="1">Putative salt-induced outer membrane protein</fullName>
    </submittedName>
</protein>
<keyword evidence="2" id="KW-1185">Reference proteome</keyword>
<reference evidence="1 2" key="1">
    <citation type="submission" date="2018-09" db="EMBL/GenBank/DDBJ databases">
        <title>Zymobacter palmae IAM14233 (=T109) whole genome analysis.</title>
        <authorList>
            <person name="Yanase H."/>
        </authorList>
    </citation>
    <scope>NUCLEOTIDE SEQUENCE [LARGE SCALE GENOMIC DNA]</scope>
    <source>
        <strain evidence="1 2">IAM14233</strain>
    </source>
</reference>
<dbReference type="SUPFAM" id="SSF103515">
    <property type="entry name" value="Autotransporter"/>
    <property type="match status" value="1"/>
</dbReference>
<dbReference type="Pfam" id="PF04338">
    <property type="entry name" value="DUF481"/>
    <property type="match status" value="1"/>
</dbReference>
<dbReference type="Proteomes" id="UP000267342">
    <property type="component" value="Chromosome"/>
</dbReference>
<dbReference type="InterPro" id="IPR036709">
    <property type="entry name" value="Autotransporte_beta_dom_sf"/>
</dbReference>
<gene>
    <name evidence="1" type="ORF">ZBT109_1373</name>
</gene>
<evidence type="ECO:0000313" key="2">
    <source>
        <dbReference type="Proteomes" id="UP000267342"/>
    </source>
</evidence>
<dbReference type="STRING" id="1123510.GCA_000620025_00366"/>
<evidence type="ECO:0000313" key="1">
    <source>
        <dbReference type="EMBL" id="BBG30133.1"/>
    </source>
</evidence>
<dbReference type="KEGG" id="zpl:ZBT109_1373"/>
<name>A0A348HET1_9GAMM</name>